<gene>
    <name evidence="3" type="ORF">BC777_0523</name>
</gene>
<dbReference type="EMBL" id="PGTY01000001">
    <property type="protein sequence ID" value="PJI91690.1"/>
    <property type="molecule type" value="Genomic_DNA"/>
</dbReference>
<keyword evidence="2" id="KW-0732">Signal</keyword>
<feature type="signal peptide" evidence="2">
    <location>
        <begin position="1"/>
        <end position="19"/>
    </location>
</feature>
<dbReference type="Gene3D" id="2.40.160.90">
    <property type="match status" value="1"/>
</dbReference>
<dbReference type="Proteomes" id="UP000228531">
    <property type="component" value="Unassembled WGS sequence"/>
</dbReference>
<feature type="chain" id="PRO_5014876742" description="Transferrin-binding protein B C-lobe/N-lobe beta barrel domain-containing protein" evidence="2">
    <location>
        <begin position="20"/>
        <end position="345"/>
    </location>
</feature>
<dbReference type="RefSeq" id="WP_168769056.1">
    <property type="nucleotide sequence ID" value="NZ_PGTY01000001.1"/>
</dbReference>
<evidence type="ECO:0000313" key="4">
    <source>
        <dbReference type="Proteomes" id="UP000228531"/>
    </source>
</evidence>
<dbReference type="PROSITE" id="PS51257">
    <property type="entry name" value="PROKAR_LIPOPROTEIN"/>
    <property type="match status" value="1"/>
</dbReference>
<comment type="caution">
    <text evidence="3">The sequence shown here is derived from an EMBL/GenBank/DDBJ whole genome shotgun (WGS) entry which is preliminary data.</text>
</comment>
<evidence type="ECO:0008006" key="5">
    <source>
        <dbReference type="Google" id="ProtNLM"/>
    </source>
</evidence>
<dbReference type="AlphaFoldDB" id="A0A2M8WL97"/>
<name>A0A2M8WL97_9RHOB</name>
<dbReference type="InterPro" id="IPR011250">
    <property type="entry name" value="OMP/PagP_B-barrel"/>
</dbReference>
<dbReference type="SUPFAM" id="SSF56925">
    <property type="entry name" value="OMPA-like"/>
    <property type="match status" value="1"/>
</dbReference>
<feature type="region of interest" description="Disordered" evidence="1">
    <location>
        <begin position="23"/>
        <end position="42"/>
    </location>
</feature>
<sequence>MIRTYRKFGLIGMGLALTAACSSGGSDSDVTRNSLNLGTTSTEEARNGLPFASEGGLEGAFEEVLDQVDDLEVGESAVVTLSLLRVIAPEGGSAPAVQVTDETVTLTRTGPEEFDFTLAVTYAGEEVEVDIAQVVEDESTESIDLSELPFFPIPADARAKENVALVQFFEFTDEEELVGFGHVIAGLETNPDDLVALGATPDGGSVFYQGDFLGAATRLDSNDEPILADGQPVQVFGDVSIEASFSDMSLGGELEIGTYDGASFGVEFDDVDIVGNGFETSNTGVSCGEAVTSCSGTAQVGGAFFGVDAAEVAGLAEFDLSGFDDEGNGERLVGGGGFVAEQEVE</sequence>
<evidence type="ECO:0000256" key="1">
    <source>
        <dbReference type="SAM" id="MobiDB-lite"/>
    </source>
</evidence>
<proteinExistence type="predicted"/>
<accession>A0A2M8WL97</accession>
<evidence type="ECO:0000256" key="2">
    <source>
        <dbReference type="SAM" id="SignalP"/>
    </source>
</evidence>
<organism evidence="3 4">
    <name type="scientific">Yoonia maricola</name>
    <dbReference type="NCBI Taxonomy" id="420999"/>
    <lineage>
        <taxon>Bacteria</taxon>
        <taxon>Pseudomonadati</taxon>
        <taxon>Pseudomonadota</taxon>
        <taxon>Alphaproteobacteria</taxon>
        <taxon>Rhodobacterales</taxon>
        <taxon>Paracoccaceae</taxon>
        <taxon>Yoonia</taxon>
    </lineage>
</organism>
<evidence type="ECO:0000313" key="3">
    <source>
        <dbReference type="EMBL" id="PJI91690.1"/>
    </source>
</evidence>
<keyword evidence="4" id="KW-1185">Reference proteome</keyword>
<protein>
    <recommendedName>
        <fullName evidence="5">Transferrin-binding protein B C-lobe/N-lobe beta barrel domain-containing protein</fullName>
    </recommendedName>
</protein>
<reference evidence="3 4" key="1">
    <citation type="submission" date="2017-11" db="EMBL/GenBank/DDBJ databases">
        <title>Genomic Encyclopedia of Archaeal and Bacterial Type Strains, Phase II (KMG-II): From Individual Species to Whole Genera.</title>
        <authorList>
            <person name="Goeker M."/>
        </authorList>
    </citation>
    <scope>NUCLEOTIDE SEQUENCE [LARGE SCALE GENOMIC DNA]</scope>
    <source>
        <strain evidence="3 4">DSM 29128</strain>
    </source>
</reference>